<gene>
    <name evidence="18" type="ORF">HPB51_018551</name>
</gene>
<dbReference type="Proteomes" id="UP000821866">
    <property type="component" value="Chromosome 1"/>
</dbReference>
<protein>
    <recommendedName>
        <fullName evidence="15">m7GpppN-mRNA hydrolase</fullName>
    </recommendedName>
    <alternativeName>
        <fullName evidence="16">mRNA-decapping enzyme 2</fullName>
    </alternativeName>
</protein>
<dbReference type="InterPro" id="IPR044099">
    <property type="entry name" value="Dcp2_NUDIX"/>
</dbReference>
<evidence type="ECO:0000256" key="7">
    <source>
        <dbReference type="ARBA" id="ARBA00022553"/>
    </source>
</evidence>
<accession>A0A9J6F5L9</accession>
<keyword evidence="12" id="KW-0539">Nucleus</keyword>
<evidence type="ECO:0000256" key="12">
    <source>
        <dbReference type="ARBA" id="ARBA00023242"/>
    </source>
</evidence>
<evidence type="ECO:0000256" key="2">
    <source>
        <dbReference type="ARBA" id="ARBA00001946"/>
    </source>
</evidence>
<sequence>MSLIATPRQAPLEILDDLCSRFIINIPEEEREDPVRLCFQVELAYWFYLDFYCPENPTCPQCSMREFTQMIFHHVPSLREHLPDLDHILNRWKEYKMAVPTFGAILIDESLENVLLVQSYWAKATWGFPKGKVNEEEEPHICAAREVLEETGYDITPLLSKNEFIERQIHDHVTRLYIIAGVPMSTQFSPRTRKEIGSIEWFAIADLPASKRDQSPLSSLGLNVNAFFMVMPFVKKIRKWVFNNRHRLLQQQQPSEGMPSITDAEKLKQKEYFAGLYRNEMVDILRQKGCSTPVLARNAAERSKNGVERSPRNQQCTVPLFSATSWTNFTLDRSAFSNVFDF</sequence>
<dbReference type="GO" id="GO:0000184">
    <property type="term" value="P:nuclear-transcribed mRNA catabolic process, nonsense-mediated decay"/>
    <property type="evidence" value="ECO:0007669"/>
    <property type="project" value="InterPro"/>
</dbReference>
<evidence type="ECO:0000256" key="16">
    <source>
        <dbReference type="ARBA" id="ARBA00078183"/>
    </source>
</evidence>
<dbReference type="InterPro" id="IPR007722">
    <property type="entry name" value="DCP2_BoxA"/>
</dbReference>
<dbReference type="GO" id="GO:0000290">
    <property type="term" value="P:deadenylation-dependent decapping of nuclear-transcribed mRNA"/>
    <property type="evidence" value="ECO:0007669"/>
    <property type="project" value="InterPro"/>
</dbReference>
<feature type="domain" description="Nudix hydrolase" evidence="17">
    <location>
        <begin position="97"/>
        <end position="224"/>
    </location>
</feature>
<dbReference type="InterPro" id="IPR015797">
    <property type="entry name" value="NUDIX_hydrolase-like_dom_sf"/>
</dbReference>
<dbReference type="Pfam" id="PF00293">
    <property type="entry name" value="NUDIX"/>
    <property type="match status" value="1"/>
</dbReference>
<dbReference type="SUPFAM" id="SSF55811">
    <property type="entry name" value="Nudix"/>
    <property type="match status" value="1"/>
</dbReference>
<dbReference type="PANTHER" id="PTHR23114">
    <property type="entry name" value="M7GPPPN-MRNA HYDROLASE"/>
    <property type="match status" value="1"/>
</dbReference>
<evidence type="ECO:0000256" key="1">
    <source>
        <dbReference type="ARBA" id="ARBA00001936"/>
    </source>
</evidence>
<keyword evidence="10" id="KW-0694">RNA-binding</keyword>
<dbReference type="InterPro" id="IPR020084">
    <property type="entry name" value="NUDIX_hydrolase_CS"/>
</dbReference>
<dbReference type="PROSITE" id="PS51462">
    <property type="entry name" value="NUDIX"/>
    <property type="match status" value="1"/>
</dbReference>
<dbReference type="CDD" id="cd03672">
    <property type="entry name" value="NUDIX_Dcp2p_Nudt20"/>
    <property type="match status" value="1"/>
</dbReference>
<organism evidence="18 19">
    <name type="scientific">Rhipicephalus microplus</name>
    <name type="common">Cattle tick</name>
    <name type="synonym">Boophilus microplus</name>
    <dbReference type="NCBI Taxonomy" id="6941"/>
    <lineage>
        <taxon>Eukaryota</taxon>
        <taxon>Metazoa</taxon>
        <taxon>Ecdysozoa</taxon>
        <taxon>Arthropoda</taxon>
        <taxon>Chelicerata</taxon>
        <taxon>Arachnida</taxon>
        <taxon>Acari</taxon>
        <taxon>Parasitiformes</taxon>
        <taxon>Ixodida</taxon>
        <taxon>Ixodoidea</taxon>
        <taxon>Ixodidae</taxon>
        <taxon>Rhipicephalinae</taxon>
        <taxon>Rhipicephalus</taxon>
        <taxon>Boophilus</taxon>
    </lineage>
</organism>
<evidence type="ECO:0000256" key="14">
    <source>
        <dbReference type="ARBA" id="ARBA00060003"/>
    </source>
</evidence>
<keyword evidence="11" id="KW-0464">Manganese</keyword>
<reference evidence="18" key="2">
    <citation type="submission" date="2021-09" db="EMBL/GenBank/DDBJ databases">
        <authorList>
            <person name="Jia N."/>
            <person name="Wang J."/>
            <person name="Shi W."/>
            <person name="Du L."/>
            <person name="Sun Y."/>
            <person name="Zhan W."/>
            <person name="Jiang J."/>
            <person name="Wang Q."/>
            <person name="Zhang B."/>
            <person name="Ji P."/>
            <person name="Sakyi L.B."/>
            <person name="Cui X."/>
            <person name="Yuan T."/>
            <person name="Jiang B."/>
            <person name="Yang W."/>
            <person name="Lam T.T.-Y."/>
            <person name="Chang Q."/>
            <person name="Ding S."/>
            <person name="Wang X."/>
            <person name="Zhu J."/>
            <person name="Ruan X."/>
            <person name="Zhao L."/>
            <person name="Wei J."/>
            <person name="Que T."/>
            <person name="Du C."/>
            <person name="Cheng J."/>
            <person name="Dai P."/>
            <person name="Han X."/>
            <person name="Huang E."/>
            <person name="Gao Y."/>
            <person name="Liu J."/>
            <person name="Shao H."/>
            <person name="Ye R."/>
            <person name="Li L."/>
            <person name="Wei W."/>
            <person name="Wang X."/>
            <person name="Wang C."/>
            <person name="Huo Q."/>
            <person name="Li W."/>
            <person name="Guo W."/>
            <person name="Chen H."/>
            <person name="Chen S."/>
            <person name="Zhou L."/>
            <person name="Zhou L."/>
            <person name="Ni X."/>
            <person name="Tian J."/>
            <person name="Zhou Y."/>
            <person name="Sheng Y."/>
            <person name="Liu T."/>
            <person name="Pan Y."/>
            <person name="Xia L."/>
            <person name="Li J."/>
            <person name="Zhao F."/>
            <person name="Cao W."/>
        </authorList>
    </citation>
    <scope>NUCLEOTIDE SEQUENCE</scope>
    <source>
        <strain evidence="18">Rmic-2018</strain>
        <tissue evidence="18">Larvae</tissue>
    </source>
</reference>
<dbReference type="PROSITE" id="PS00893">
    <property type="entry name" value="NUDIX_BOX"/>
    <property type="match status" value="1"/>
</dbReference>
<dbReference type="VEuPathDB" id="VectorBase:LOC119172116"/>
<keyword evidence="8" id="KW-0479">Metal-binding</keyword>
<dbReference type="GO" id="GO:0003723">
    <property type="term" value="F:RNA binding"/>
    <property type="evidence" value="ECO:0007669"/>
    <property type="project" value="UniProtKB-KW"/>
</dbReference>
<evidence type="ECO:0000256" key="5">
    <source>
        <dbReference type="ARBA" id="ARBA00005279"/>
    </source>
</evidence>
<proteinExistence type="inferred from homology"/>
<comment type="catalytic activity">
    <reaction evidence="13">
        <text>a 5'-end (N(7)-methyl 5'-triphosphoguanosine)-ribonucleoside in mRNA + H2O = N(7)-methyl-GDP + a 5'-end phospho-ribonucleoside in mRNA + 2 H(+)</text>
        <dbReference type="Rhea" id="RHEA:67484"/>
        <dbReference type="Rhea" id="RHEA-COMP:15692"/>
        <dbReference type="Rhea" id="RHEA-COMP:17167"/>
        <dbReference type="ChEBI" id="CHEBI:15377"/>
        <dbReference type="ChEBI" id="CHEBI:15378"/>
        <dbReference type="ChEBI" id="CHEBI:63714"/>
        <dbReference type="ChEBI" id="CHEBI:138282"/>
        <dbReference type="ChEBI" id="CHEBI:156461"/>
        <dbReference type="EC" id="3.6.1.62"/>
    </reaction>
    <physiologicalReaction direction="left-to-right" evidence="13">
        <dbReference type="Rhea" id="RHEA:67485"/>
    </physiologicalReaction>
</comment>
<dbReference type="Pfam" id="PF05026">
    <property type="entry name" value="DCP2"/>
    <property type="match status" value="1"/>
</dbReference>
<dbReference type="PANTHER" id="PTHR23114:SF17">
    <property type="entry name" value="M7GPPPN-MRNA HYDROLASE"/>
    <property type="match status" value="1"/>
</dbReference>
<dbReference type="OMA" id="PIRLCFQ"/>
<keyword evidence="19" id="KW-1185">Reference proteome</keyword>
<dbReference type="SUPFAM" id="SSF140586">
    <property type="entry name" value="Dcp2 domain-like"/>
    <property type="match status" value="1"/>
</dbReference>
<dbReference type="OrthoDB" id="18996at2759"/>
<evidence type="ECO:0000256" key="13">
    <source>
        <dbReference type="ARBA" id="ARBA00047661"/>
    </source>
</evidence>
<keyword evidence="6" id="KW-0963">Cytoplasm</keyword>
<reference evidence="18" key="1">
    <citation type="journal article" date="2020" name="Cell">
        <title>Large-Scale Comparative Analyses of Tick Genomes Elucidate Their Genetic Diversity and Vector Capacities.</title>
        <authorList>
            <consortium name="Tick Genome and Microbiome Consortium (TIGMIC)"/>
            <person name="Jia N."/>
            <person name="Wang J."/>
            <person name="Shi W."/>
            <person name="Du L."/>
            <person name="Sun Y."/>
            <person name="Zhan W."/>
            <person name="Jiang J.F."/>
            <person name="Wang Q."/>
            <person name="Zhang B."/>
            <person name="Ji P."/>
            <person name="Bell-Sakyi L."/>
            <person name="Cui X.M."/>
            <person name="Yuan T.T."/>
            <person name="Jiang B.G."/>
            <person name="Yang W.F."/>
            <person name="Lam T.T."/>
            <person name="Chang Q.C."/>
            <person name="Ding S.J."/>
            <person name="Wang X.J."/>
            <person name="Zhu J.G."/>
            <person name="Ruan X.D."/>
            <person name="Zhao L."/>
            <person name="Wei J.T."/>
            <person name="Ye R.Z."/>
            <person name="Que T.C."/>
            <person name="Du C.H."/>
            <person name="Zhou Y.H."/>
            <person name="Cheng J.X."/>
            <person name="Dai P.F."/>
            <person name="Guo W.B."/>
            <person name="Han X.H."/>
            <person name="Huang E.J."/>
            <person name="Li L.F."/>
            <person name="Wei W."/>
            <person name="Gao Y.C."/>
            <person name="Liu J.Z."/>
            <person name="Shao H.Z."/>
            <person name="Wang X."/>
            <person name="Wang C.C."/>
            <person name="Yang T.C."/>
            <person name="Huo Q.B."/>
            <person name="Li W."/>
            <person name="Chen H.Y."/>
            <person name="Chen S.E."/>
            <person name="Zhou L.G."/>
            <person name="Ni X.B."/>
            <person name="Tian J.H."/>
            <person name="Sheng Y."/>
            <person name="Liu T."/>
            <person name="Pan Y.S."/>
            <person name="Xia L.Y."/>
            <person name="Li J."/>
            <person name="Zhao F."/>
            <person name="Cao W.C."/>
        </authorList>
    </citation>
    <scope>NUCLEOTIDE SEQUENCE</scope>
    <source>
        <strain evidence="18">Rmic-2018</strain>
    </source>
</reference>
<evidence type="ECO:0000256" key="11">
    <source>
        <dbReference type="ARBA" id="ARBA00023211"/>
    </source>
</evidence>
<evidence type="ECO:0000313" key="19">
    <source>
        <dbReference type="Proteomes" id="UP000821866"/>
    </source>
</evidence>
<dbReference type="InterPro" id="IPR000086">
    <property type="entry name" value="NUDIX_hydrolase_dom"/>
</dbReference>
<evidence type="ECO:0000313" key="18">
    <source>
        <dbReference type="EMBL" id="KAH8041799.1"/>
    </source>
</evidence>
<dbReference type="EMBL" id="JABSTU010000001">
    <property type="protein sequence ID" value="KAH8041799.1"/>
    <property type="molecule type" value="Genomic_DNA"/>
</dbReference>
<comment type="cofactor">
    <cofactor evidence="2">
        <name>Mg(2+)</name>
        <dbReference type="ChEBI" id="CHEBI:18420"/>
    </cofactor>
</comment>
<evidence type="ECO:0000256" key="10">
    <source>
        <dbReference type="ARBA" id="ARBA00022884"/>
    </source>
</evidence>
<dbReference type="GO" id="GO:0000932">
    <property type="term" value="C:P-body"/>
    <property type="evidence" value="ECO:0007669"/>
    <property type="project" value="UniProtKB-SubCell"/>
</dbReference>
<name>A0A9J6F5L9_RHIMP</name>
<evidence type="ECO:0000256" key="4">
    <source>
        <dbReference type="ARBA" id="ARBA00004201"/>
    </source>
</evidence>
<evidence type="ECO:0000256" key="8">
    <source>
        <dbReference type="ARBA" id="ARBA00022723"/>
    </source>
</evidence>
<dbReference type="InterPro" id="IPR036189">
    <property type="entry name" value="DCP2_BoxA_sf"/>
</dbReference>
<dbReference type="SMART" id="SM01125">
    <property type="entry name" value="DCP2"/>
    <property type="match status" value="1"/>
</dbReference>
<dbReference type="FunFam" id="3.90.79.10:FF:000003">
    <property type="entry name" value="M7GpppN-mRNA hydrolase isoform 2"/>
    <property type="match status" value="1"/>
</dbReference>
<evidence type="ECO:0000256" key="6">
    <source>
        <dbReference type="ARBA" id="ARBA00022490"/>
    </source>
</evidence>
<evidence type="ECO:0000259" key="17">
    <source>
        <dbReference type="PROSITE" id="PS51462"/>
    </source>
</evidence>
<keyword evidence="9" id="KW-0378">Hydrolase</keyword>
<comment type="function">
    <text evidence="14">Decapping metalloenzyme that catalyzes the cleavage of the cap structure on mRNAs. Removes the 7-methyl guanine cap structure from mRNA molecules, yielding a 5'-phosphorylated mRNA fragment and 7m-GDP. Necessary for the degradation of mRNAs, both in normal mRNA turnover and in nonsense-mediated mRNA decay. Plays a role in replication-dependent histone mRNA degradation. Has higher activity towards mRNAs that lack a poly(A) tail. Has no activity towards a cap structure lacking an RNA moiety. The presence of a N(6)-methyladenosine methylation at the second transcribed position of mRNAs (N(6),2'-O-dimethyladenosine cap; m6A(m)) provides resistance to DCP2-mediated decapping. Blocks autophagy in nutrient-rich conditions by repressing the expression of ATG-related genes through degradation of their transcripts.</text>
</comment>
<evidence type="ECO:0000256" key="3">
    <source>
        <dbReference type="ARBA" id="ARBA00004123"/>
    </source>
</evidence>
<dbReference type="GO" id="GO:0005634">
    <property type="term" value="C:nucleus"/>
    <property type="evidence" value="ECO:0007669"/>
    <property type="project" value="UniProtKB-SubCell"/>
</dbReference>
<evidence type="ECO:0000256" key="15">
    <source>
        <dbReference type="ARBA" id="ARBA00068566"/>
    </source>
</evidence>
<dbReference type="Gene3D" id="3.90.79.10">
    <property type="entry name" value="Nucleoside Triphosphate Pyrophosphohydrolase"/>
    <property type="match status" value="1"/>
</dbReference>
<evidence type="ECO:0000256" key="9">
    <source>
        <dbReference type="ARBA" id="ARBA00022801"/>
    </source>
</evidence>
<comment type="similarity">
    <text evidence="5">Belongs to the Nudix hydrolase family. DCP2 subfamily.</text>
</comment>
<dbReference type="AlphaFoldDB" id="A0A9J6F5L9"/>
<comment type="subcellular location">
    <subcellularLocation>
        <location evidence="4">Cytoplasm</location>
        <location evidence="4">P-body</location>
    </subcellularLocation>
    <subcellularLocation>
        <location evidence="3">Nucleus</location>
    </subcellularLocation>
</comment>
<dbReference type="Gene3D" id="1.10.10.1050">
    <property type="entry name" value="Dcp2, box A domain"/>
    <property type="match status" value="1"/>
</dbReference>
<keyword evidence="7" id="KW-0597">Phosphoprotein</keyword>
<comment type="caution">
    <text evidence="18">The sequence shown here is derived from an EMBL/GenBank/DDBJ whole genome shotgun (WGS) entry which is preliminary data.</text>
</comment>
<comment type="cofactor">
    <cofactor evidence="1">
        <name>Mn(2+)</name>
        <dbReference type="ChEBI" id="CHEBI:29035"/>
    </cofactor>
</comment>
<dbReference type="FunFam" id="1.10.10.1050:FF:000001">
    <property type="entry name" value="M7GpppN-mRNA hydrolase isoform 2"/>
    <property type="match status" value="1"/>
</dbReference>
<dbReference type="GO" id="GO:0140933">
    <property type="term" value="F:5'-(N(7)-methylguanosine 5'-triphospho)-[mRNA] hydrolase activity"/>
    <property type="evidence" value="ECO:0007669"/>
    <property type="project" value="UniProtKB-EC"/>
</dbReference>
<dbReference type="GO" id="GO:0030145">
    <property type="term" value="F:manganese ion binding"/>
    <property type="evidence" value="ECO:0007669"/>
    <property type="project" value="InterPro"/>
</dbReference>